<dbReference type="CDD" id="cd07377">
    <property type="entry name" value="WHTH_GntR"/>
    <property type="match status" value="1"/>
</dbReference>
<dbReference type="InterPro" id="IPR000524">
    <property type="entry name" value="Tscrpt_reg_HTH_GntR"/>
</dbReference>
<name>A0A7S8C3S1_9HYPH</name>
<keyword evidence="1" id="KW-0805">Transcription regulation</keyword>
<dbReference type="GO" id="GO:0003700">
    <property type="term" value="F:DNA-binding transcription factor activity"/>
    <property type="evidence" value="ECO:0007669"/>
    <property type="project" value="InterPro"/>
</dbReference>
<dbReference type="InterPro" id="IPR036390">
    <property type="entry name" value="WH_DNA-bd_sf"/>
</dbReference>
<proteinExistence type="predicted"/>
<dbReference type="RefSeq" id="WP_213164069.1">
    <property type="nucleotide sequence ID" value="NZ_CP058214.1"/>
</dbReference>
<dbReference type="SMART" id="SM00345">
    <property type="entry name" value="HTH_GNTR"/>
    <property type="match status" value="1"/>
</dbReference>
<gene>
    <name evidence="5" type="ORF">HW532_09085</name>
</gene>
<dbReference type="KEGG" id="kmn:HW532_09085"/>
<sequence length="241" mass="26782">MHRPTPLYERVKRHITDAISAGEYRPGERLPSENELVAALSVSRMTVNRALRELSRDGVITRVQGAGSFVSEPGPDTSLMEVKDIRHTIAERGGRHRCTPIGARALPATAEIAEAFGFAPGTIVLNAEIVHFENDAPLQIERRFVRKDFAPDFLSVDFETVSVFDYLQAIAPVSELEHVVEAARPDAMEARYLALGPGDPVIRVRRRTWVGDSVVTLTFFSHPGDRYRVAARVRPSDTAKR</sequence>
<dbReference type="PROSITE" id="PS50949">
    <property type="entry name" value="HTH_GNTR"/>
    <property type="match status" value="1"/>
</dbReference>
<dbReference type="Pfam" id="PF00392">
    <property type="entry name" value="GntR"/>
    <property type="match status" value="1"/>
</dbReference>
<dbReference type="PRINTS" id="PR00035">
    <property type="entry name" value="HTHGNTR"/>
</dbReference>
<dbReference type="SMART" id="SM00866">
    <property type="entry name" value="UTRA"/>
    <property type="match status" value="1"/>
</dbReference>
<dbReference type="SUPFAM" id="SSF64288">
    <property type="entry name" value="Chorismate lyase-like"/>
    <property type="match status" value="1"/>
</dbReference>
<reference evidence="5 6" key="1">
    <citation type="submission" date="2020-06" db="EMBL/GenBank/DDBJ databases">
        <title>Genome sequence of 2 isolates from Red Sea Mangroves.</title>
        <authorList>
            <person name="Sefrji F."/>
            <person name="Michoud G."/>
            <person name="Merlino G."/>
            <person name="Daffonchio D."/>
        </authorList>
    </citation>
    <scope>NUCLEOTIDE SEQUENCE [LARGE SCALE GENOMIC DNA]</scope>
    <source>
        <strain evidence="5 6">R1DC25</strain>
    </source>
</reference>
<evidence type="ECO:0000259" key="4">
    <source>
        <dbReference type="PROSITE" id="PS50949"/>
    </source>
</evidence>
<evidence type="ECO:0000256" key="3">
    <source>
        <dbReference type="ARBA" id="ARBA00023163"/>
    </source>
</evidence>
<dbReference type="EMBL" id="CP058214">
    <property type="protein sequence ID" value="QPC42834.1"/>
    <property type="molecule type" value="Genomic_DNA"/>
</dbReference>
<keyword evidence="3" id="KW-0804">Transcription</keyword>
<dbReference type="FunFam" id="1.10.10.10:FF:000079">
    <property type="entry name" value="GntR family transcriptional regulator"/>
    <property type="match status" value="1"/>
</dbReference>
<dbReference type="InterPro" id="IPR036388">
    <property type="entry name" value="WH-like_DNA-bd_sf"/>
</dbReference>
<keyword evidence="6" id="KW-1185">Reference proteome</keyword>
<evidence type="ECO:0000256" key="1">
    <source>
        <dbReference type="ARBA" id="ARBA00023015"/>
    </source>
</evidence>
<dbReference type="Gene3D" id="1.10.10.10">
    <property type="entry name" value="Winged helix-like DNA-binding domain superfamily/Winged helix DNA-binding domain"/>
    <property type="match status" value="1"/>
</dbReference>
<evidence type="ECO:0000313" key="5">
    <source>
        <dbReference type="EMBL" id="QPC42834.1"/>
    </source>
</evidence>
<dbReference type="AlphaFoldDB" id="A0A7S8C3S1"/>
<dbReference type="InterPro" id="IPR028978">
    <property type="entry name" value="Chorismate_lyase_/UTRA_dom_sf"/>
</dbReference>
<dbReference type="InterPro" id="IPR011663">
    <property type="entry name" value="UTRA"/>
</dbReference>
<protein>
    <submittedName>
        <fullName evidence="5">UTRA domain-containing protein</fullName>
    </submittedName>
</protein>
<dbReference type="PANTHER" id="PTHR44846">
    <property type="entry name" value="MANNOSYL-D-GLYCERATE TRANSPORT/METABOLISM SYSTEM REPRESSOR MNGR-RELATED"/>
    <property type="match status" value="1"/>
</dbReference>
<accession>A0A7S8C3S1</accession>
<dbReference type="GO" id="GO:0003677">
    <property type="term" value="F:DNA binding"/>
    <property type="evidence" value="ECO:0007669"/>
    <property type="project" value="UniProtKB-KW"/>
</dbReference>
<dbReference type="Gene3D" id="3.40.1410.10">
    <property type="entry name" value="Chorismate lyase-like"/>
    <property type="match status" value="1"/>
</dbReference>
<dbReference type="Proteomes" id="UP000593594">
    <property type="component" value="Chromosome"/>
</dbReference>
<organism evidence="5 6">
    <name type="scientific">Kaustia mangrovi</name>
    <dbReference type="NCBI Taxonomy" id="2593653"/>
    <lineage>
        <taxon>Bacteria</taxon>
        <taxon>Pseudomonadati</taxon>
        <taxon>Pseudomonadota</taxon>
        <taxon>Alphaproteobacteria</taxon>
        <taxon>Hyphomicrobiales</taxon>
        <taxon>Parvibaculaceae</taxon>
        <taxon>Kaustia</taxon>
    </lineage>
</organism>
<dbReference type="InterPro" id="IPR050679">
    <property type="entry name" value="Bact_HTH_transcr_reg"/>
</dbReference>
<dbReference type="Pfam" id="PF07702">
    <property type="entry name" value="UTRA"/>
    <property type="match status" value="1"/>
</dbReference>
<dbReference type="SUPFAM" id="SSF46785">
    <property type="entry name" value="Winged helix' DNA-binding domain"/>
    <property type="match status" value="1"/>
</dbReference>
<dbReference type="PANTHER" id="PTHR44846:SF16">
    <property type="entry name" value="TRANSCRIPTIONAL REGULATOR PHNF-RELATED"/>
    <property type="match status" value="1"/>
</dbReference>
<evidence type="ECO:0000256" key="2">
    <source>
        <dbReference type="ARBA" id="ARBA00023125"/>
    </source>
</evidence>
<keyword evidence="2" id="KW-0238">DNA-binding</keyword>
<feature type="domain" description="HTH gntR-type" evidence="4">
    <location>
        <begin position="5"/>
        <end position="73"/>
    </location>
</feature>
<evidence type="ECO:0000313" key="6">
    <source>
        <dbReference type="Proteomes" id="UP000593594"/>
    </source>
</evidence>